<proteinExistence type="predicted"/>
<sequence length="709" mass="78371">MNNHLNINSSIAINVWGVKKIQISALDIGLLRNRHLSLFLGKKPSIALPFFNQADAIHIGWGRKPSGLRAQKRAALTNQTYCLLEDGFLRSFNTGEHCPPLALVCDTQGIYYDCTGPSALETLLDSNLDLLAGIAADVARAKALLLQHQLSKYNHAPVLDQALLRSDDRQRVLVIDQTAGDMSVALGGASAASFSQMLAAAYADNPDATVYVKTHPEVTSGRKQGYLSHVQDDARTVVLRQAINPLSLIQQMDKVYVVTSTMGFEALLAAKPVCVFGMPWYAGWGATDDRQSCPRRTQRRSVDELFAAAYFHYSHYLNPVNHQRGTIFDVIDWLILQRKMASQYSGRMIAVGFRRWKAVNIKPLLSLHSGQVIFVKDAAQAAALGLQAADCLVFWGRQAPKGVAELAAASGTRLLRMEDGFVRSVGLGSDLIRPLSLVLDKQGIYFDPSQPSALENILNTTQFSNEDCTRSQHLRQLITRHGISKYNLEPCETAQWPNTGQEVVLVPGQVEDDASIRYGCSDVKTNLGLLQAARAAHPDAFIVYKPHPDVMSGNRAGKLALAQALQFANLVEARLSVVSCIDACDVVHTMTSLTGFDALLRHKRVVVYGQPFYAGWGLTEDVLNEGASFARRSRPLSLDELVAGTLLHYPLYWDWSLKGYTSCEAVLQQIIKTRNTLEKQNGLEKLRVGFMRRQLRKLNILAKAWIFKS</sequence>
<dbReference type="CDD" id="cd16439">
    <property type="entry name" value="beta_Kdo_transferase_KpsC_2"/>
    <property type="match status" value="1"/>
</dbReference>
<gene>
    <name evidence="1" type="ORF">EJO50_12915</name>
</gene>
<dbReference type="CDD" id="cd16440">
    <property type="entry name" value="beta_Kdo_transferase_KpsC_1"/>
    <property type="match status" value="1"/>
</dbReference>
<name>A0A3S8ZUX2_9NEIS</name>
<dbReference type="Pfam" id="PF05159">
    <property type="entry name" value="Capsule_synth"/>
    <property type="match status" value="2"/>
</dbReference>
<evidence type="ECO:0000313" key="2">
    <source>
        <dbReference type="Proteomes" id="UP000282438"/>
    </source>
</evidence>
<protein>
    <submittedName>
        <fullName evidence="1">Capsular polysaccharide biosynthesis protein</fullName>
    </submittedName>
</protein>
<dbReference type="Proteomes" id="UP000282438">
    <property type="component" value="Chromosome"/>
</dbReference>
<dbReference type="InterPro" id="IPR007833">
    <property type="entry name" value="Capsule_polysaccharide_synth"/>
</dbReference>
<accession>A0A3S8ZUX2</accession>
<dbReference type="GO" id="GO:0000271">
    <property type="term" value="P:polysaccharide biosynthetic process"/>
    <property type="evidence" value="ECO:0007669"/>
    <property type="project" value="InterPro"/>
</dbReference>
<dbReference type="OrthoDB" id="543755at2"/>
<dbReference type="AlphaFoldDB" id="A0A3S8ZUX2"/>
<reference evidence="1 2" key="1">
    <citation type="submission" date="2018-12" db="EMBL/GenBank/DDBJ databases">
        <title>Complete genome sequence of Iodobacter sp. H11R3.</title>
        <authorList>
            <person name="Bae J.-W."/>
        </authorList>
    </citation>
    <scope>NUCLEOTIDE SEQUENCE [LARGE SCALE GENOMIC DNA]</scope>
    <source>
        <strain evidence="1 2">H11R3</strain>
    </source>
</reference>
<dbReference type="GO" id="GO:0015774">
    <property type="term" value="P:polysaccharide transport"/>
    <property type="evidence" value="ECO:0007669"/>
    <property type="project" value="InterPro"/>
</dbReference>
<keyword evidence="2" id="KW-1185">Reference proteome</keyword>
<dbReference type="RefSeq" id="WP_125974790.1">
    <property type="nucleotide sequence ID" value="NZ_CP034433.1"/>
</dbReference>
<dbReference type="EMBL" id="CP034433">
    <property type="protein sequence ID" value="AZN37307.1"/>
    <property type="molecule type" value="Genomic_DNA"/>
</dbReference>
<dbReference type="KEGG" id="iod:EJO50_12915"/>
<evidence type="ECO:0000313" key="1">
    <source>
        <dbReference type="EMBL" id="AZN37307.1"/>
    </source>
</evidence>
<organism evidence="1 2">
    <name type="scientific">Iodobacter ciconiae</name>
    <dbReference type="NCBI Taxonomy" id="2496266"/>
    <lineage>
        <taxon>Bacteria</taxon>
        <taxon>Pseudomonadati</taxon>
        <taxon>Pseudomonadota</taxon>
        <taxon>Betaproteobacteria</taxon>
        <taxon>Neisseriales</taxon>
        <taxon>Chitinibacteraceae</taxon>
        <taxon>Iodobacter</taxon>
    </lineage>
</organism>